<dbReference type="InterPro" id="IPR007525">
    <property type="entry name" value="FrhB_FdhB_C"/>
</dbReference>
<dbReference type="PANTHER" id="PTHR31332">
    <property type="entry name" value="7-HYDROXYMETHYL CHLOROPHYLL A REDUCTASE, CHLOROPLASTIC"/>
    <property type="match status" value="1"/>
</dbReference>
<feature type="domain" description="Coenzyme F420 hydrogenase/dehydrogenase beta subunit C-terminal" evidence="1">
    <location>
        <begin position="85"/>
        <end position="214"/>
    </location>
</feature>
<comment type="caution">
    <text evidence="2">The sequence shown here is derived from an EMBL/GenBank/DDBJ whole genome shotgun (WGS) entry which is preliminary data.</text>
</comment>
<proteinExistence type="predicted"/>
<dbReference type="RefSeq" id="WP_283399842.1">
    <property type="nucleotide sequence ID" value="NZ_FXUB01000001.1"/>
</dbReference>
<accession>A0ABY1NCU0</accession>
<name>A0ABY1NCU0_9BACT</name>
<gene>
    <name evidence="2" type="ORF">SAMN06265339_0336</name>
</gene>
<reference evidence="2 3" key="1">
    <citation type="submission" date="2017-05" db="EMBL/GenBank/DDBJ databases">
        <authorList>
            <person name="Varghese N."/>
            <person name="Submissions S."/>
        </authorList>
    </citation>
    <scope>NUCLEOTIDE SEQUENCE [LARGE SCALE GENOMIC DNA]</scope>
    <source>
        <strain evidence="2 3">DSM 15522</strain>
    </source>
</reference>
<dbReference type="EMBL" id="FXUB01000001">
    <property type="protein sequence ID" value="SMP05989.1"/>
    <property type="molecule type" value="Genomic_DNA"/>
</dbReference>
<dbReference type="PANTHER" id="PTHR31332:SF0">
    <property type="entry name" value="7-HYDROXYMETHYL CHLOROPHYLL A REDUCTASE, CHLOROPLASTIC"/>
    <property type="match status" value="1"/>
</dbReference>
<dbReference type="InterPro" id="IPR045220">
    <property type="entry name" value="FRHB/FDHB/HCAR-like"/>
</dbReference>
<organism evidence="2 3">
    <name type="scientific">Desulfurobacterium pacificum</name>
    <dbReference type="NCBI Taxonomy" id="240166"/>
    <lineage>
        <taxon>Bacteria</taxon>
        <taxon>Pseudomonadati</taxon>
        <taxon>Aquificota</taxon>
        <taxon>Aquificia</taxon>
        <taxon>Desulfurobacteriales</taxon>
        <taxon>Desulfurobacteriaceae</taxon>
        <taxon>Desulfurobacterium</taxon>
    </lineage>
</organism>
<evidence type="ECO:0000259" key="1">
    <source>
        <dbReference type="Pfam" id="PF04432"/>
    </source>
</evidence>
<evidence type="ECO:0000313" key="3">
    <source>
        <dbReference type="Proteomes" id="UP001157911"/>
    </source>
</evidence>
<keyword evidence="3" id="KW-1185">Reference proteome</keyword>
<dbReference type="Proteomes" id="UP001157911">
    <property type="component" value="Unassembled WGS sequence"/>
</dbReference>
<evidence type="ECO:0000313" key="2">
    <source>
        <dbReference type="EMBL" id="SMP05989.1"/>
    </source>
</evidence>
<protein>
    <submittedName>
        <fullName evidence="2">Coenzyme F420-reducing hydrogenase, beta subunit</fullName>
    </submittedName>
</protein>
<sequence length="292" mass="33046">MLNVNSDFVLGKIKGICKVNVQNEDPLEFLLKKFFELEVVDGVLTADENGKPALFASPERLTVSKTSFFGVNAYLKKAIQKYRFSKLCVVGPSCILDGLNKTQYYGIGCNWVKTAVALKVGIVCVGTPVGEGEEVEVMDLTGKRDKVLEYRFTPSGFKALTREGEIEIPLSVHHSYVNSACKYCFNLSAKGADISYIRNGKYGIFIVRSERGWKTLWLVQRSFPEECSVELIGREDIAYVEKILKEKVLLNVDSSLERFESGFPEPKWNTNRFAKLYRIWNTLEDSNIEEVF</sequence>
<dbReference type="Pfam" id="PF04432">
    <property type="entry name" value="FrhB_FdhB_C"/>
    <property type="match status" value="1"/>
</dbReference>